<keyword evidence="1" id="KW-1133">Transmembrane helix</keyword>
<evidence type="ECO:0000256" key="1">
    <source>
        <dbReference type="SAM" id="Phobius"/>
    </source>
</evidence>
<proteinExistence type="predicted"/>
<keyword evidence="1" id="KW-0472">Membrane</keyword>
<evidence type="ECO:0000256" key="2">
    <source>
        <dbReference type="SAM" id="SignalP"/>
    </source>
</evidence>
<sequence length="155" mass="16794">MSTLKILVLLWICHCVFLQGSELMQNESIALPSLTGTAKLVTLVVGFQDADFLSSPSPTEEKSAVLSVAASGVISFIVILVVVVVILVCVVSLRFKCHPCKDAKDKQKPQHPVVTYSCSDAETTAGMKNVLLVSMKDLNTSNSKDVMKTMVTYEE</sequence>
<keyword evidence="2" id="KW-0732">Signal</keyword>
<dbReference type="Proteomes" id="UP000826234">
    <property type="component" value="Unassembled WGS sequence"/>
</dbReference>
<keyword evidence="4" id="KW-1185">Reference proteome</keyword>
<feature type="transmembrane region" description="Helical" evidence="1">
    <location>
        <begin position="64"/>
        <end position="91"/>
    </location>
</feature>
<accession>A0ABQ7SL53</accession>
<feature type="signal peptide" evidence="2">
    <location>
        <begin position="1"/>
        <end position="18"/>
    </location>
</feature>
<feature type="chain" id="PRO_5046970439" description="Endothelial cell-specific chemotaxis regulator" evidence="2">
    <location>
        <begin position="19"/>
        <end position="155"/>
    </location>
</feature>
<dbReference type="PANTHER" id="PTHR28602:SF1">
    <property type="entry name" value="ENDOTHELIAL CELL-SPECIFIC CHEMOTAXIS REGULATOR"/>
    <property type="match status" value="1"/>
</dbReference>
<evidence type="ECO:0000313" key="4">
    <source>
        <dbReference type="Proteomes" id="UP000826234"/>
    </source>
</evidence>
<dbReference type="EMBL" id="JAIPUX010005289">
    <property type="protein sequence ID" value="KAH0618075.1"/>
    <property type="molecule type" value="Genomic_DNA"/>
</dbReference>
<dbReference type="Pfam" id="PF15820">
    <property type="entry name" value="ECSCR"/>
    <property type="match status" value="1"/>
</dbReference>
<evidence type="ECO:0008006" key="5">
    <source>
        <dbReference type="Google" id="ProtNLM"/>
    </source>
</evidence>
<dbReference type="PRINTS" id="PR02069">
    <property type="entry name" value="ECCREGULATOR"/>
</dbReference>
<protein>
    <recommendedName>
        <fullName evidence="5">Endothelial cell-specific chemotaxis regulator</fullName>
    </recommendedName>
</protein>
<gene>
    <name evidence="3" type="ORF">JD844_017046</name>
</gene>
<name>A0ABQ7SL53_PHRPL</name>
<organism evidence="3 4">
    <name type="scientific">Phrynosoma platyrhinos</name>
    <name type="common">Desert horned lizard</name>
    <dbReference type="NCBI Taxonomy" id="52577"/>
    <lineage>
        <taxon>Eukaryota</taxon>
        <taxon>Metazoa</taxon>
        <taxon>Chordata</taxon>
        <taxon>Craniata</taxon>
        <taxon>Vertebrata</taxon>
        <taxon>Euteleostomi</taxon>
        <taxon>Lepidosauria</taxon>
        <taxon>Squamata</taxon>
        <taxon>Bifurcata</taxon>
        <taxon>Unidentata</taxon>
        <taxon>Episquamata</taxon>
        <taxon>Toxicofera</taxon>
        <taxon>Iguania</taxon>
        <taxon>Phrynosomatidae</taxon>
        <taxon>Phrynosomatinae</taxon>
        <taxon>Phrynosoma</taxon>
    </lineage>
</organism>
<reference evidence="3 4" key="1">
    <citation type="journal article" date="2022" name="Gigascience">
        <title>A chromosome-level genome assembly and annotation of the desert horned lizard, Phrynosoma platyrhinos, provides insight into chromosomal rearrangements among reptiles.</title>
        <authorList>
            <person name="Koochekian N."/>
            <person name="Ascanio A."/>
            <person name="Farleigh K."/>
            <person name="Card D.C."/>
            <person name="Schield D.R."/>
            <person name="Castoe T.A."/>
            <person name="Jezkova T."/>
        </authorList>
    </citation>
    <scope>NUCLEOTIDE SEQUENCE [LARGE SCALE GENOMIC DNA]</scope>
    <source>
        <strain evidence="3">NK-2021</strain>
    </source>
</reference>
<comment type="caution">
    <text evidence="3">The sequence shown here is derived from an EMBL/GenBank/DDBJ whole genome shotgun (WGS) entry which is preliminary data.</text>
</comment>
<evidence type="ECO:0000313" key="3">
    <source>
        <dbReference type="EMBL" id="KAH0618075.1"/>
    </source>
</evidence>
<dbReference type="PANTHER" id="PTHR28602">
    <property type="entry name" value="ENDOTHELIAL CELL-SPECIFIC CHEMOTAXIS REGULATOR"/>
    <property type="match status" value="1"/>
</dbReference>
<dbReference type="InterPro" id="IPR026247">
    <property type="entry name" value="ECSCR"/>
</dbReference>
<keyword evidence="1" id="KW-0812">Transmembrane</keyword>